<accession>A0ACC1HI33</accession>
<feature type="non-terminal residue" evidence="1">
    <location>
        <position position="1"/>
    </location>
</feature>
<protein>
    <submittedName>
        <fullName evidence="1">Uncharacterized protein</fullName>
    </submittedName>
</protein>
<evidence type="ECO:0000313" key="1">
    <source>
        <dbReference type="EMBL" id="KAJ1676243.1"/>
    </source>
</evidence>
<dbReference type="Proteomes" id="UP001145114">
    <property type="component" value="Unassembled WGS sequence"/>
</dbReference>
<reference evidence="1" key="1">
    <citation type="submission" date="2022-06" db="EMBL/GenBank/DDBJ databases">
        <title>Phylogenomic reconstructions and comparative analyses of Kickxellomycotina fungi.</title>
        <authorList>
            <person name="Reynolds N.K."/>
            <person name="Stajich J.E."/>
            <person name="Barry K."/>
            <person name="Grigoriev I.V."/>
            <person name="Crous P."/>
            <person name="Smith M.E."/>
        </authorList>
    </citation>
    <scope>NUCLEOTIDE SEQUENCE</scope>
    <source>
        <strain evidence="1">RSA 2271</strain>
    </source>
</reference>
<sequence>STTNFNPNSVNSLTKKTWCNNNRGFCKNLCQYFDDKNPQTNTCNSNTLVWDCVCTYTFYIPYYQCVTEVQNCQQDCNKDTFCQQQCATSRNCTAPKDPYNGNTLDEGALSGALSNSATDGGEGGNDGY</sequence>
<dbReference type="EMBL" id="JAMZIH010004511">
    <property type="protein sequence ID" value="KAJ1676243.1"/>
    <property type="molecule type" value="Genomic_DNA"/>
</dbReference>
<comment type="caution">
    <text evidence="1">The sequence shown here is derived from an EMBL/GenBank/DDBJ whole genome shotgun (WGS) entry which is preliminary data.</text>
</comment>
<keyword evidence="2" id="KW-1185">Reference proteome</keyword>
<feature type="non-terminal residue" evidence="1">
    <location>
        <position position="128"/>
    </location>
</feature>
<name>A0ACC1HI33_9FUNG</name>
<gene>
    <name evidence="1" type="ORF">EV182_008586</name>
</gene>
<organism evidence="1 2">
    <name type="scientific">Spiromyces aspiralis</name>
    <dbReference type="NCBI Taxonomy" id="68401"/>
    <lineage>
        <taxon>Eukaryota</taxon>
        <taxon>Fungi</taxon>
        <taxon>Fungi incertae sedis</taxon>
        <taxon>Zoopagomycota</taxon>
        <taxon>Kickxellomycotina</taxon>
        <taxon>Kickxellomycetes</taxon>
        <taxon>Kickxellales</taxon>
        <taxon>Kickxellaceae</taxon>
        <taxon>Spiromyces</taxon>
    </lineage>
</organism>
<proteinExistence type="predicted"/>
<evidence type="ECO:0000313" key="2">
    <source>
        <dbReference type="Proteomes" id="UP001145114"/>
    </source>
</evidence>